<accession>A0A4Q2DXW0</accession>
<dbReference type="STRING" id="2316362.A0A4Q2DXW0"/>
<evidence type="ECO:0000256" key="10">
    <source>
        <dbReference type="SAM" id="MobiDB-lite"/>
    </source>
</evidence>
<evidence type="ECO:0000259" key="11">
    <source>
        <dbReference type="Pfam" id="PF04136"/>
    </source>
</evidence>
<feature type="compositionally biased region" description="Low complexity" evidence="10">
    <location>
        <begin position="942"/>
        <end position="958"/>
    </location>
</feature>
<dbReference type="InterPro" id="IPR048685">
    <property type="entry name" value="COG3_C"/>
</dbReference>
<sequence length="1035" mass="114827">MSSNIRPGGRRGLPPSSLLSVSSSGSSLKPPSSSVTQGGTYATALSVEEWEAKAPLSDLETRSVSAVKTASEKIPYPLKFTKDDDDLEDDGGEEHESASSRSATPINVRFASSRPSTPSITSPLHRTAPSASRLSALHPRQPVQTTQQLYDWFALIDRSVAHAQESHFRAHVASVSEYLNMCDLLLERVDEIEREVERMMEYWWSVEEGGRSLKDACERVLEERDKLIELTDDIGAHLEYFQELDHATRMLNHPGEQLIYQGDFLYMVEKVDICIEFLRARRHYKESEIYLLRFHQCLTRAMTLIKMNFIGSLRALSSDISKRITASSSSTSSSAPLSQTAIMHLLYTRFKTVGGKLAPLLGELERRARKYPDELGSLLSECHSAYFSVRKALLVPRVLEEIKGLDPSRSELVELTRSGCSYLKQLCTDEFHLYREFFSTGEDQLYQYLESLCDLLYDDLRPRILHEPRLTALCEVCTVLQALMVLDATPVSTSNSASSTLFSTDDNKPAESNSSLVKAEDKNDDDDAYEDSDSDNELNVDFDHPVRSRKKSKDGVVGKRLHTRHLLQMVLQDAQTRLFFKAQSVIQSEIRYYTPKKEDLAWPDLIVAANKPRSGTEIREKESVSRIFEHQGLHGGSNDGLAMIMRKQETWYPTVRKMVWVLEQLHDFVKPAIFEDIAQEAALLSRHSLFAAADMIKARPLPNTNLDGSLFLVRHLLILKEVARRVGLATNLGNADHGAQPTPPVKSGSASGFLSPVYGGTGAISPAGGVTGTLTTMLNRTTSILPEGLFASLGVPRADENLADVKHGLDHDLRRACEEVINTCVNPLCEPLDEWVMKVHTYSRSGSAGNFTSNPVLGAHHNTKSRARGAATSTGIIPPASASTSTGAGAGTQWATPTQIKQIYEEFRTKCERDLRSNVARVRLYLGEQVDASSFDNSSLEGGSSSTPTASTPQPGTPNANNNSGRTARVLLEHVRERVFEGYRSFLEGVKEVSVAAAVSAGGQEEREREWRTLVREMEGETRMREVLRDICGLV</sequence>
<keyword evidence="9" id="KW-0175">Coiled coil</keyword>
<name>A0A4Q2DXW0_9AGAR</name>
<feature type="compositionally biased region" description="Low complexity" evidence="10">
    <location>
        <begin position="112"/>
        <end position="123"/>
    </location>
</feature>
<feature type="compositionally biased region" description="Low complexity" evidence="10">
    <location>
        <begin position="12"/>
        <end position="34"/>
    </location>
</feature>
<feature type="compositionally biased region" description="Low complexity" evidence="10">
    <location>
        <begin position="493"/>
        <end position="504"/>
    </location>
</feature>
<dbReference type="GO" id="GO:0000139">
    <property type="term" value="C:Golgi membrane"/>
    <property type="evidence" value="ECO:0007669"/>
    <property type="project" value="UniProtKB-SubCell"/>
</dbReference>
<feature type="region of interest" description="Disordered" evidence="10">
    <location>
        <begin position="934"/>
        <end position="965"/>
    </location>
</feature>
<keyword evidence="14" id="KW-1185">Reference proteome</keyword>
<dbReference type="GO" id="GO:0006891">
    <property type="term" value="P:intra-Golgi vesicle-mediated transport"/>
    <property type="evidence" value="ECO:0007669"/>
    <property type="project" value="TreeGrafter"/>
</dbReference>
<gene>
    <name evidence="13" type="ORF">EST38_g1510</name>
</gene>
<dbReference type="InterPro" id="IPR048320">
    <property type="entry name" value="COG3_N"/>
</dbReference>
<keyword evidence="6" id="KW-0333">Golgi apparatus</keyword>
<evidence type="ECO:0000256" key="1">
    <source>
        <dbReference type="ARBA" id="ARBA00004395"/>
    </source>
</evidence>
<proteinExistence type="inferred from homology"/>
<evidence type="ECO:0000313" key="14">
    <source>
        <dbReference type="Proteomes" id="UP000290288"/>
    </source>
</evidence>
<feature type="region of interest" description="Disordered" evidence="10">
    <location>
        <begin position="1"/>
        <end position="40"/>
    </location>
</feature>
<dbReference type="GO" id="GO:0006886">
    <property type="term" value="P:intracellular protein transport"/>
    <property type="evidence" value="ECO:0007669"/>
    <property type="project" value="InterPro"/>
</dbReference>
<evidence type="ECO:0000256" key="8">
    <source>
        <dbReference type="ARBA" id="ARBA00031339"/>
    </source>
</evidence>
<feature type="domain" description="Conserved oligomeric Golgi complex subunit 3 N-terminal" evidence="11">
    <location>
        <begin position="171"/>
        <end position="314"/>
    </location>
</feature>
<dbReference type="InterPro" id="IPR007265">
    <property type="entry name" value="COG_su3"/>
</dbReference>
<dbReference type="Pfam" id="PF20671">
    <property type="entry name" value="COG3_C"/>
    <property type="match status" value="1"/>
</dbReference>
<comment type="caution">
    <text evidence="13">The sequence shown here is derived from an EMBL/GenBank/DDBJ whole genome shotgun (WGS) entry which is preliminary data.</text>
</comment>
<evidence type="ECO:0000256" key="4">
    <source>
        <dbReference type="ARBA" id="ARBA00022448"/>
    </source>
</evidence>
<dbReference type="PANTHER" id="PTHR13302:SF8">
    <property type="entry name" value="CONSERVED OLIGOMERIC GOLGI COMPLEX SUBUNIT 3"/>
    <property type="match status" value="1"/>
</dbReference>
<dbReference type="PANTHER" id="PTHR13302">
    <property type="entry name" value="CONSERVED OLIGOMERIC GOLGI COMPLEX COMPONENT 3"/>
    <property type="match status" value="1"/>
</dbReference>
<protein>
    <recommendedName>
        <fullName evidence="3">Conserved oligomeric Golgi complex subunit 3</fullName>
    </recommendedName>
    <alternativeName>
        <fullName evidence="8">Component of oligomeric Golgi complex 3</fullName>
    </alternativeName>
</protein>
<keyword evidence="4" id="KW-0813">Transport</keyword>
<evidence type="ECO:0000256" key="5">
    <source>
        <dbReference type="ARBA" id="ARBA00022927"/>
    </source>
</evidence>
<evidence type="ECO:0000313" key="13">
    <source>
        <dbReference type="EMBL" id="RXW24322.1"/>
    </source>
</evidence>
<feature type="compositionally biased region" description="Acidic residues" evidence="10">
    <location>
        <begin position="522"/>
        <end position="540"/>
    </location>
</feature>
<dbReference type="EMBL" id="SDEE01000021">
    <property type="protein sequence ID" value="RXW24322.1"/>
    <property type="molecule type" value="Genomic_DNA"/>
</dbReference>
<keyword evidence="5" id="KW-0653">Protein transport</keyword>
<dbReference type="GO" id="GO:0017119">
    <property type="term" value="C:Golgi transport complex"/>
    <property type="evidence" value="ECO:0007669"/>
    <property type="project" value="TreeGrafter"/>
</dbReference>
<reference evidence="13 14" key="1">
    <citation type="submission" date="2019-01" db="EMBL/GenBank/DDBJ databases">
        <title>Draft genome sequence of Psathyrella aberdarensis IHI B618.</title>
        <authorList>
            <person name="Buettner E."/>
            <person name="Kellner H."/>
        </authorList>
    </citation>
    <scope>NUCLEOTIDE SEQUENCE [LARGE SCALE GENOMIC DNA]</scope>
    <source>
        <strain evidence="13 14">IHI B618</strain>
    </source>
</reference>
<keyword evidence="7" id="KW-0472">Membrane</keyword>
<evidence type="ECO:0000256" key="7">
    <source>
        <dbReference type="ARBA" id="ARBA00023136"/>
    </source>
</evidence>
<dbReference type="GO" id="GO:0005801">
    <property type="term" value="C:cis-Golgi network"/>
    <property type="evidence" value="ECO:0007669"/>
    <property type="project" value="InterPro"/>
</dbReference>
<dbReference type="GO" id="GO:0007030">
    <property type="term" value="P:Golgi organization"/>
    <property type="evidence" value="ECO:0007669"/>
    <property type="project" value="TreeGrafter"/>
</dbReference>
<feature type="compositionally biased region" description="Low complexity" evidence="10">
    <location>
        <begin position="878"/>
        <end position="892"/>
    </location>
</feature>
<organism evidence="13 14">
    <name type="scientific">Candolleomyces aberdarensis</name>
    <dbReference type="NCBI Taxonomy" id="2316362"/>
    <lineage>
        <taxon>Eukaryota</taxon>
        <taxon>Fungi</taxon>
        <taxon>Dikarya</taxon>
        <taxon>Basidiomycota</taxon>
        <taxon>Agaricomycotina</taxon>
        <taxon>Agaricomycetes</taxon>
        <taxon>Agaricomycetidae</taxon>
        <taxon>Agaricales</taxon>
        <taxon>Agaricineae</taxon>
        <taxon>Psathyrellaceae</taxon>
        <taxon>Candolleomyces</taxon>
    </lineage>
</organism>
<comment type="subcellular location">
    <subcellularLocation>
        <location evidence="1">Golgi apparatus membrane</location>
        <topology evidence="1">Peripheral membrane protein</topology>
    </subcellularLocation>
</comment>
<feature type="region of interest" description="Disordered" evidence="10">
    <location>
        <begin position="493"/>
        <end position="556"/>
    </location>
</feature>
<feature type="region of interest" description="Disordered" evidence="10">
    <location>
        <begin position="79"/>
        <end position="140"/>
    </location>
</feature>
<dbReference type="Pfam" id="PF04136">
    <property type="entry name" value="COG3_N"/>
    <property type="match status" value="1"/>
</dbReference>
<evidence type="ECO:0000256" key="9">
    <source>
        <dbReference type="SAM" id="Coils"/>
    </source>
</evidence>
<evidence type="ECO:0000256" key="3">
    <source>
        <dbReference type="ARBA" id="ARBA00020976"/>
    </source>
</evidence>
<comment type="similarity">
    <text evidence="2">Belongs to the COG3 family.</text>
</comment>
<feature type="compositionally biased region" description="Acidic residues" evidence="10">
    <location>
        <begin position="83"/>
        <end position="93"/>
    </location>
</feature>
<dbReference type="Proteomes" id="UP000290288">
    <property type="component" value="Unassembled WGS sequence"/>
</dbReference>
<dbReference type="AlphaFoldDB" id="A0A4Q2DXW0"/>
<evidence type="ECO:0000259" key="12">
    <source>
        <dbReference type="Pfam" id="PF20671"/>
    </source>
</evidence>
<feature type="domain" description="Conserved oligomeric Golgi complex subunit 3 C-terminal" evidence="12">
    <location>
        <begin position="344"/>
        <end position="722"/>
    </location>
</feature>
<dbReference type="OrthoDB" id="296793at2759"/>
<evidence type="ECO:0000256" key="6">
    <source>
        <dbReference type="ARBA" id="ARBA00023034"/>
    </source>
</evidence>
<feature type="region of interest" description="Disordered" evidence="10">
    <location>
        <begin position="867"/>
        <end position="892"/>
    </location>
</feature>
<evidence type="ECO:0000256" key="2">
    <source>
        <dbReference type="ARBA" id="ARBA00009936"/>
    </source>
</evidence>
<feature type="coiled-coil region" evidence="9">
    <location>
        <begin position="175"/>
        <end position="202"/>
    </location>
</feature>